<evidence type="ECO:0000259" key="8">
    <source>
        <dbReference type="Pfam" id="PF09335"/>
    </source>
</evidence>
<evidence type="ECO:0000256" key="2">
    <source>
        <dbReference type="ARBA" id="ARBA00010792"/>
    </source>
</evidence>
<dbReference type="Proteomes" id="UP000199475">
    <property type="component" value="Unassembled WGS sequence"/>
</dbReference>
<keyword evidence="6 7" id="KW-0472">Membrane</keyword>
<feature type="transmembrane region" description="Helical" evidence="7">
    <location>
        <begin position="20"/>
        <end position="43"/>
    </location>
</feature>
<comment type="caution">
    <text evidence="7">Lacks conserved residue(s) required for the propagation of feature annotation.</text>
</comment>
<organism evidence="9 10">
    <name type="scientific">Tessaracoccus oleiagri</name>
    <dbReference type="NCBI Taxonomy" id="686624"/>
    <lineage>
        <taxon>Bacteria</taxon>
        <taxon>Bacillati</taxon>
        <taxon>Actinomycetota</taxon>
        <taxon>Actinomycetes</taxon>
        <taxon>Propionibacteriales</taxon>
        <taxon>Propionibacteriaceae</taxon>
        <taxon>Tessaracoccus</taxon>
    </lineage>
</organism>
<dbReference type="EMBL" id="FNGP01000003">
    <property type="protein sequence ID" value="SDL58097.1"/>
    <property type="molecule type" value="Genomic_DNA"/>
</dbReference>
<dbReference type="Pfam" id="PF09335">
    <property type="entry name" value="VTT_dom"/>
    <property type="match status" value="1"/>
</dbReference>
<keyword evidence="5 7" id="KW-1133">Transmembrane helix</keyword>
<name>A0A1G9L8L4_9ACTN</name>
<dbReference type="GO" id="GO:0005886">
    <property type="term" value="C:plasma membrane"/>
    <property type="evidence" value="ECO:0007669"/>
    <property type="project" value="UniProtKB-SubCell"/>
</dbReference>
<evidence type="ECO:0000256" key="4">
    <source>
        <dbReference type="ARBA" id="ARBA00022692"/>
    </source>
</evidence>
<sequence>MLPLIPFEVRWWNPFTWDNAPLLAVVAGLWVIVMIRANATYWLGRGIAGGTARTRWRKLLESPHYHTGQRWLNKWGAPAVTLSFLTVGVQTMVNLGAGAMRMSLRRYLPAVAAGCVIWAFMYGTIGFIGWVALARLWERSPWFVVLLLALLAASAAVYLWLGRRARSESGTATLEAQGASTR</sequence>
<keyword evidence="4 7" id="KW-0812">Transmembrane</keyword>
<gene>
    <name evidence="9" type="ORF">SAMN04488242_2092</name>
</gene>
<dbReference type="PANTHER" id="PTHR30353">
    <property type="entry name" value="INNER MEMBRANE PROTEIN DEDA-RELATED"/>
    <property type="match status" value="1"/>
</dbReference>
<dbReference type="InterPro" id="IPR032818">
    <property type="entry name" value="DedA-like"/>
</dbReference>
<dbReference type="STRING" id="686624.SAMN04488242_2092"/>
<evidence type="ECO:0000313" key="10">
    <source>
        <dbReference type="Proteomes" id="UP000199475"/>
    </source>
</evidence>
<evidence type="ECO:0000256" key="1">
    <source>
        <dbReference type="ARBA" id="ARBA00004651"/>
    </source>
</evidence>
<comment type="subcellular location">
    <subcellularLocation>
        <location evidence="1 7">Cell membrane</location>
        <topology evidence="1 7">Multi-pass membrane protein</topology>
    </subcellularLocation>
</comment>
<evidence type="ECO:0000313" key="9">
    <source>
        <dbReference type="EMBL" id="SDL58097.1"/>
    </source>
</evidence>
<feature type="transmembrane region" description="Helical" evidence="7">
    <location>
        <begin position="107"/>
        <end position="130"/>
    </location>
</feature>
<evidence type="ECO:0000256" key="6">
    <source>
        <dbReference type="ARBA" id="ARBA00023136"/>
    </source>
</evidence>
<reference evidence="9 10" key="1">
    <citation type="submission" date="2016-10" db="EMBL/GenBank/DDBJ databases">
        <authorList>
            <person name="de Groot N.N."/>
        </authorList>
    </citation>
    <scope>NUCLEOTIDE SEQUENCE [LARGE SCALE GENOMIC DNA]</scope>
    <source>
        <strain evidence="9 10">CGMCC 1.9159</strain>
    </source>
</reference>
<comment type="similarity">
    <text evidence="2 7">Belongs to the DedA family.</text>
</comment>
<dbReference type="AlphaFoldDB" id="A0A1G9L8L4"/>
<proteinExistence type="inferred from homology"/>
<dbReference type="PANTHER" id="PTHR30353:SF0">
    <property type="entry name" value="TRANSMEMBRANE PROTEIN"/>
    <property type="match status" value="1"/>
</dbReference>
<keyword evidence="3 7" id="KW-1003">Cell membrane</keyword>
<feature type="domain" description="VTT" evidence="8">
    <location>
        <begin position="29"/>
        <end position="126"/>
    </location>
</feature>
<dbReference type="RefSeq" id="WP_218118427.1">
    <property type="nucleotide sequence ID" value="NZ_FNGP01000003.1"/>
</dbReference>
<accession>A0A1G9L8L4</accession>
<dbReference type="InterPro" id="IPR032816">
    <property type="entry name" value="VTT_dom"/>
</dbReference>
<evidence type="ECO:0000256" key="3">
    <source>
        <dbReference type="ARBA" id="ARBA00022475"/>
    </source>
</evidence>
<keyword evidence="10" id="KW-1185">Reference proteome</keyword>
<evidence type="ECO:0000256" key="5">
    <source>
        <dbReference type="ARBA" id="ARBA00022989"/>
    </source>
</evidence>
<evidence type="ECO:0000256" key="7">
    <source>
        <dbReference type="RuleBase" id="RU367016"/>
    </source>
</evidence>
<protein>
    <submittedName>
        <fullName evidence="9">Membrane protein DedA, SNARE-associated domain</fullName>
    </submittedName>
</protein>
<feature type="transmembrane region" description="Helical" evidence="7">
    <location>
        <begin position="142"/>
        <end position="161"/>
    </location>
</feature>